<accession>A0ABR6ZY53</accession>
<dbReference type="Gene3D" id="1.20.5.300">
    <property type="match status" value="1"/>
</dbReference>
<keyword evidence="2" id="KW-1185">Reference proteome</keyword>
<dbReference type="RefSeq" id="WP_186950557.1">
    <property type="nucleotide sequence ID" value="NZ_JACOGF010000019.1"/>
</dbReference>
<evidence type="ECO:0000313" key="1">
    <source>
        <dbReference type="EMBL" id="MBC3920756.1"/>
    </source>
</evidence>
<dbReference type="Pfam" id="PF04102">
    <property type="entry name" value="SlyX"/>
    <property type="match status" value="1"/>
</dbReference>
<name>A0ABR6ZY53_9BURK</name>
<dbReference type="InterPro" id="IPR007236">
    <property type="entry name" value="SlyX"/>
</dbReference>
<dbReference type="Proteomes" id="UP000650424">
    <property type="component" value="Unassembled WGS sequence"/>
</dbReference>
<comment type="caution">
    <text evidence="1">The sequence shown here is derived from an EMBL/GenBank/DDBJ whole genome shotgun (WGS) entry which is preliminary data.</text>
</comment>
<gene>
    <name evidence="1" type="ORF">H8L32_25040</name>
</gene>
<dbReference type="EMBL" id="JACOGF010000019">
    <property type="protein sequence ID" value="MBC3920756.1"/>
    <property type="molecule type" value="Genomic_DNA"/>
</dbReference>
<evidence type="ECO:0000313" key="2">
    <source>
        <dbReference type="Proteomes" id="UP000650424"/>
    </source>
</evidence>
<dbReference type="PANTHER" id="PTHR36508">
    <property type="entry name" value="PROTEIN SLYX"/>
    <property type="match status" value="1"/>
</dbReference>
<reference evidence="1 2" key="1">
    <citation type="submission" date="2020-08" db="EMBL/GenBank/DDBJ databases">
        <title>Novel species isolated from subtropical streams in China.</title>
        <authorList>
            <person name="Lu H."/>
        </authorList>
    </citation>
    <scope>NUCLEOTIDE SEQUENCE [LARGE SCALE GENOMIC DNA]</scope>
    <source>
        <strain evidence="1 2">CY18W</strain>
    </source>
</reference>
<protein>
    <submittedName>
        <fullName evidence="1">SlyX family protein</fullName>
    </submittedName>
</protein>
<organism evidence="1 2">
    <name type="scientific">Undibacterium hunanense</name>
    <dbReference type="NCBI Taxonomy" id="2762292"/>
    <lineage>
        <taxon>Bacteria</taxon>
        <taxon>Pseudomonadati</taxon>
        <taxon>Pseudomonadota</taxon>
        <taxon>Betaproteobacteria</taxon>
        <taxon>Burkholderiales</taxon>
        <taxon>Oxalobacteraceae</taxon>
        <taxon>Undibacterium</taxon>
    </lineage>
</organism>
<sequence length="73" mass="8439">MTHTATEERLIDLEIRLTRQDDLVDTLNTQVYRQQKKIDELEALCTAMAARIREVAVTASQRTAVVDERPPHY</sequence>
<dbReference type="PANTHER" id="PTHR36508:SF1">
    <property type="entry name" value="PROTEIN SLYX"/>
    <property type="match status" value="1"/>
</dbReference>
<proteinExistence type="predicted"/>